<sequence>MTRSREHIIQAICEQLEPLKSNERLGAADARPFVKAAIREKLELTPRISTAVMPITNASAISKAAKLFRAKFQKDKLAELLKETFPEQFKALDEQFEQLEKIKGPDVRFDTSIWLTGFIACSLIKEFSRLAPTGTEGGPLRSIASLVHEYRTGEPEHDLKRACYRALKERVVRGAD</sequence>
<dbReference type="EMBL" id="LT670818">
    <property type="protein sequence ID" value="SHG53350.1"/>
    <property type="molecule type" value="Genomic_DNA"/>
</dbReference>
<dbReference type="AlphaFoldDB" id="A0A1M5KL09"/>
<reference evidence="1 2" key="1">
    <citation type="submission" date="2016-11" db="EMBL/GenBank/DDBJ databases">
        <authorList>
            <person name="Jaros S."/>
            <person name="Januszkiewicz K."/>
            <person name="Wedrychowicz H."/>
        </authorList>
    </citation>
    <scope>NUCLEOTIDE SEQUENCE [LARGE SCALE GENOMIC DNA]</scope>
    <source>
        <strain evidence="1 2">GAS242</strain>
    </source>
</reference>
<dbReference type="Proteomes" id="UP000190675">
    <property type="component" value="Chromosome I"/>
</dbReference>
<proteinExistence type="predicted"/>
<evidence type="ECO:0000313" key="1">
    <source>
        <dbReference type="EMBL" id="SHG53350.1"/>
    </source>
</evidence>
<accession>A0A1M5KL09</accession>
<evidence type="ECO:0000313" key="2">
    <source>
        <dbReference type="Proteomes" id="UP000190675"/>
    </source>
</evidence>
<organism evidence="1 2">
    <name type="scientific">Bradyrhizobium erythrophlei</name>
    <dbReference type="NCBI Taxonomy" id="1437360"/>
    <lineage>
        <taxon>Bacteria</taxon>
        <taxon>Pseudomonadati</taxon>
        <taxon>Pseudomonadota</taxon>
        <taxon>Alphaproteobacteria</taxon>
        <taxon>Hyphomicrobiales</taxon>
        <taxon>Nitrobacteraceae</taxon>
        <taxon>Bradyrhizobium</taxon>
    </lineage>
</organism>
<gene>
    <name evidence="1" type="ORF">SAMN05444169_2921</name>
</gene>
<protein>
    <submittedName>
        <fullName evidence="1">Uncharacterized protein</fullName>
    </submittedName>
</protein>
<dbReference type="RefSeq" id="WP_079566570.1">
    <property type="nucleotide sequence ID" value="NZ_LT670818.1"/>
</dbReference>
<name>A0A1M5KL09_9BRAD</name>